<comment type="caution">
    <text evidence="6">The sequence shown here is derived from an EMBL/GenBank/DDBJ whole genome shotgun (WGS) entry which is preliminary data.</text>
</comment>
<dbReference type="InterPro" id="IPR005119">
    <property type="entry name" value="LysR_subst-bd"/>
</dbReference>
<dbReference type="PRINTS" id="PR00039">
    <property type="entry name" value="HTHLYSR"/>
</dbReference>
<evidence type="ECO:0000256" key="2">
    <source>
        <dbReference type="ARBA" id="ARBA00023015"/>
    </source>
</evidence>
<keyword evidence="3" id="KW-0238">DNA-binding</keyword>
<dbReference type="InterPro" id="IPR036390">
    <property type="entry name" value="WH_DNA-bd_sf"/>
</dbReference>
<accession>A0A0D0IRF8</accession>
<evidence type="ECO:0000256" key="4">
    <source>
        <dbReference type="ARBA" id="ARBA00023163"/>
    </source>
</evidence>
<keyword evidence="2" id="KW-0805">Transcription regulation</keyword>
<protein>
    <submittedName>
        <fullName evidence="6">LysR family transcriptional regulator</fullName>
    </submittedName>
</protein>
<evidence type="ECO:0000256" key="1">
    <source>
        <dbReference type="ARBA" id="ARBA00009437"/>
    </source>
</evidence>
<dbReference type="GO" id="GO:0003677">
    <property type="term" value="F:DNA binding"/>
    <property type="evidence" value="ECO:0007669"/>
    <property type="project" value="UniProtKB-KW"/>
</dbReference>
<evidence type="ECO:0000313" key="6">
    <source>
        <dbReference type="EMBL" id="KIP53542.1"/>
    </source>
</evidence>
<dbReference type="Pfam" id="PF03466">
    <property type="entry name" value="LysR_substrate"/>
    <property type="match status" value="1"/>
</dbReference>
<dbReference type="Gene3D" id="1.10.10.10">
    <property type="entry name" value="Winged helix-like DNA-binding domain superfamily/Winged helix DNA-binding domain"/>
    <property type="match status" value="1"/>
</dbReference>
<gene>
    <name evidence="6" type="ORF">SD72_02370</name>
</gene>
<dbReference type="GO" id="GO:0032993">
    <property type="term" value="C:protein-DNA complex"/>
    <property type="evidence" value="ECO:0007669"/>
    <property type="project" value="TreeGrafter"/>
</dbReference>
<sequence length="313" mass="34078">MDLEALRTYLAVVEAERFQAAADELGITQQAVSKRIAALERSLGATLFVRLATGVELTVEGRSLLPHARELIDLAARAAAAVRPEGRALRVDVLNTRTAPATALRDFHRSHPEYALDVIELSDATPEAAVRAVGLGTLDATFRALPQPRGGLPTGIRAERVIDDAHELLVGPGHALANREYVSLDELSAHEIWMPGMRAATEWGGYYEALSAEFRLTITTAGPSFGADSMLDSLADSTVLATLIGEGSRYLWPETHGLRRIPIAGPTPVYPHSLVWREENTHPGLAAFITFLRERRAERALREPWVPLAFAGE</sequence>
<proteinExistence type="inferred from homology"/>
<evidence type="ECO:0000259" key="5">
    <source>
        <dbReference type="PROSITE" id="PS50931"/>
    </source>
</evidence>
<dbReference type="SUPFAM" id="SSF53850">
    <property type="entry name" value="Periplasmic binding protein-like II"/>
    <property type="match status" value="1"/>
</dbReference>
<dbReference type="Pfam" id="PF00126">
    <property type="entry name" value="HTH_1"/>
    <property type="match status" value="1"/>
</dbReference>
<dbReference type="PANTHER" id="PTHR30346:SF0">
    <property type="entry name" value="HCA OPERON TRANSCRIPTIONAL ACTIVATOR HCAR"/>
    <property type="match status" value="1"/>
</dbReference>
<keyword evidence="4" id="KW-0804">Transcription</keyword>
<evidence type="ECO:0000313" key="7">
    <source>
        <dbReference type="Proteomes" id="UP000032120"/>
    </source>
</evidence>
<dbReference type="EMBL" id="JXSQ01000002">
    <property type="protein sequence ID" value="KIP53542.1"/>
    <property type="molecule type" value="Genomic_DNA"/>
</dbReference>
<dbReference type="InterPro" id="IPR000847">
    <property type="entry name" value="LysR_HTH_N"/>
</dbReference>
<dbReference type="PROSITE" id="PS50931">
    <property type="entry name" value="HTH_LYSR"/>
    <property type="match status" value="1"/>
</dbReference>
<feature type="domain" description="HTH lysR-type" evidence="5">
    <location>
        <begin position="1"/>
        <end position="58"/>
    </location>
</feature>
<dbReference type="OrthoDB" id="3636008at2"/>
<dbReference type="Proteomes" id="UP000032120">
    <property type="component" value="Unassembled WGS sequence"/>
</dbReference>
<dbReference type="GO" id="GO:0003700">
    <property type="term" value="F:DNA-binding transcription factor activity"/>
    <property type="evidence" value="ECO:0007669"/>
    <property type="project" value="InterPro"/>
</dbReference>
<evidence type="ECO:0000256" key="3">
    <source>
        <dbReference type="ARBA" id="ARBA00023125"/>
    </source>
</evidence>
<reference evidence="6 7" key="1">
    <citation type="submission" date="2015-01" db="EMBL/GenBank/DDBJ databases">
        <title>Draft genome sequence of Leucobacter komagatae strain VKM ST2845.</title>
        <authorList>
            <person name="Karlyshev A.V."/>
            <person name="Kudryashova E.B."/>
        </authorList>
    </citation>
    <scope>NUCLEOTIDE SEQUENCE [LARGE SCALE GENOMIC DNA]</scope>
    <source>
        <strain evidence="6 7">VKM ST2845</strain>
    </source>
</reference>
<dbReference type="RefSeq" id="WP_042542821.1">
    <property type="nucleotide sequence ID" value="NZ_JXSQ01000002.1"/>
</dbReference>
<name>A0A0D0IRF8_9MICO</name>
<dbReference type="PANTHER" id="PTHR30346">
    <property type="entry name" value="TRANSCRIPTIONAL DUAL REGULATOR HCAR-RELATED"/>
    <property type="match status" value="1"/>
</dbReference>
<dbReference type="SUPFAM" id="SSF46785">
    <property type="entry name" value="Winged helix' DNA-binding domain"/>
    <property type="match status" value="1"/>
</dbReference>
<organism evidence="6 7">
    <name type="scientific">Leucobacter komagatae</name>
    <dbReference type="NCBI Taxonomy" id="55969"/>
    <lineage>
        <taxon>Bacteria</taxon>
        <taxon>Bacillati</taxon>
        <taxon>Actinomycetota</taxon>
        <taxon>Actinomycetes</taxon>
        <taxon>Micrococcales</taxon>
        <taxon>Microbacteriaceae</taxon>
        <taxon>Leucobacter</taxon>
    </lineage>
</organism>
<dbReference type="InterPro" id="IPR036388">
    <property type="entry name" value="WH-like_DNA-bd_sf"/>
</dbReference>
<dbReference type="Gene3D" id="3.40.190.290">
    <property type="match status" value="1"/>
</dbReference>
<comment type="similarity">
    <text evidence="1">Belongs to the LysR transcriptional regulatory family.</text>
</comment>
<keyword evidence="7" id="KW-1185">Reference proteome</keyword>
<dbReference type="FunFam" id="1.10.10.10:FF:000001">
    <property type="entry name" value="LysR family transcriptional regulator"/>
    <property type="match status" value="1"/>
</dbReference>
<dbReference type="AlphaFoldDB" id="A0A0D0IRF8"/>